<reference evidence="2" key="1">
    <citation type="submission" date="2020-02" db="EMBL/GenBank/DDBJ databases">
        <authorList>
            <person name="Meier V. D."/>
        </authorList>
    </citation>
    <scope>NUCLEOTIDE SEQUENCE</scope>
    <source>
        <strain evidence="2">AVDCRST_MAG93</strain>
    </source>
</reference>
<organism evidence="2">
    <name type="scientific">uncultured Chloroflexia bacterium</name>
    <dbReference type="NCBI Taxonomy" id="1672391"/>
    <lineage>
        <taxon>Bacteria</taxon>
        <taxon>Bacillati</taxon>
        <taxon>Chloroflexota</taxon>
        <taxon>Chloroflexia</taxon>
        <taxon>environmental samples</taxon>
    </lineage>
</organism>
<sequence>SRLCHQPADQEAHRGSVRLGQDGGRVARGTPPWPRQDRLAVHLRHGRLQPRQIAEAPRVRLVM</sequence>
<name>A0A6J4HUF1_9CHLR</name>
<accession>A0A6J4HUF1</accession>
<evidence type="ECO:0000313" key="2">
    <source>
        <dbReference type="EMBL" id="CAA9232119.1"/>
    </source>
</evidence>
<feature type="region of interest" description="Disordered" evidence="1">
    <location>
        <begin position="1"/>
        <end position="34"/>
    </location>
</feature>
<dbReference type="AlphaFoldDB" id="A0A6J4HUF1"/>
<gene>
    <name evidence="2" type="ORF">AVDCRST_MAG93-925</name>
</gene>
<evidence type="ECO:0000256" key="1">
    <source>
        <dbReference type="SAM" id="MobiDB-lite"/>
    </source>
</evidence>
<proteinExistence type="predicted"/>
<feature type="non-terminal residue" evidence="2">
    <location>
        <position position="63"/>
    </location>
</feature>
<dbReference type="EMBL" id="CADCTR010000305">
    <property type="protein sequence ID" value="CAA9232119.1"/>
    <property type="molecule type" value="Genomic_DNA"/>
</dbReference>
<protein>
    <submittedName>
        <fullName evidence="2">Mobile element protein</fullName>
    </submittedName>
</protein>
<feature type="non-terminal residue" evidence="2">
    <location>
        <position position="1"/>
    </location>
</feature>